<dbReference type="PROSITE" id="PS51381">
    <property type="entry name" value="C2_B9"/>
    <property type="match status" value="1"/>
</dbReference>
<evidence type="ECO:0000256" key="6">
    <source>
        <dbReference type="ARBA" id="ARBA00039272"/>
    </source>
</evidence>
<evidence type="ECO:0000313" key="8">
    <source>
        <dbReference type="Proteomes" id="UP000001357"/>
    </source>
</evidence>
<dbReference type="Pfam" id="PF07162">
    <property type="entry name" value="B9-C2"/>
    <property type="match status" value="1"/>
</dbReference>
<evidence type="ECO:0000256" key="1">
    <source>
        <dbReference type="ARBA" id="ARBA00004120"/>
    </source>
</evidence>
<dbReference type="PANTHER" id="PTHR12968">
    <property type="entry name" value="B9 DOMAIN-CONTAINING"/>
    <property type="match status" value="1"/>
</dbReference>
<sequence length="175" mass="19432">MAELHVIGQIRGASGFPDPSLFCKWQFVHGGGWRVLEGQVQGQTQVDTPAGSDATVFGHPLDIHYATQGMQGWPKLQVEVWHQDDLGRNDLYGYGFAPIPMTPGTHDLVCHCWRPAGSALESLRGRLVGGGYQLGKTDIVHTQADRFKLKTETMGCVQIRVSLLMRHFQKYGIEM</sequence>
<keyword evidence="3" id="KW-0970">Cilium biogenesis/degradation</keyword>
<dbReference type="GO" id="GO:0036038">
    <property type="term" value="C:MKS complex"/>
    <property type="evidence" value="ECO:0000318"/>
    <property type="project" value="GO_Central"/>
</dbReference>
<keyword evidence="4" id="KW-0206">Cytoskeleton</keyword>
<keyword evidence="2" id="KW-0963">Cytoplasm</keyword>
<evidence type="ECO:0000256" key="3">
    <source>
        <dbReference type="ARBA" id="ARBA00022794"/>
    </source>
</evidence>
<dbReference type="STRING" id="81824.A9UPA9"/>
<dbReference type="AlphaFoldDB" id="A9UPA9"/>
<dbReference type="EMBL" id="CH991543">
    <property type="protein sequence ID" value="EDQ92386.1"/>
    <property type="molecule type" value="Genomic_DNA"/>
</dbReference>
<dbReference type="RefSeq" id="XP_001742148.1">
    <property type="nucleotide sequence ID" value="XM_001742096.1"/>
</dbReference>
<protein>
    <recommendedName>
        <fullName evidence="6">B9 domain-containing protein 2</fullName>
    </recommendedName>
</protein>
<name>A9UPA9_MONBE</name>
<dbReference type="InParanoid" id="A9UPA9"/>
<dbReference type="Proteomes" id="UP000001357">
    <property type="component" value="Unassembled WGS sequence"/>
</dbReference>
<evidence type="ECO:0000313" key="7">
    <source>
        <dbReference type="EMBL" id="EDQ92386.1"/>
    </source>
</evidence>
<comment type="subcellular location">
    <subcellularLocation>
        <location evidence="1">Cytoplasm</location>
        <location evidence="1">Cytoskeleton</location>
        <location evidence="1">Cilium basal body</location>
    </subcellularLocation>
</comment>
<organism evidence="7 8">
    <name type="scientific">Monosiga brevicollis</name>
    <name type="common">Choanoflagellate</name>
    <dbReference type="NCBI Taxonomy" id="81824"/>
    <lineage>
        <taxon>Eukaryota</taxon>
        <taxon>Choanoflagellata</taxon>
        <taxon>Craspedida</taxon>
        <taxon>Salpingoecidae</taxon>
        <taxon>Monosiga</taxon>
    </lineage>
</organism>
<dbReference type="eggNOG" id="KOG4028">
    <property type="taxonomic scope" value="Eukaryota"/>
</dbReference>
<evidence type="ECO:0000256" key="5">
    <source>
        <dbReference type="ARBA" id="ARBA00023273"/>
    </source>
</evidence>
<dbReference type="GO" id="GO:0060271">
    <property type="term" value="P:cilium assembly"/>
    <property type="evidence" value="ECO:0000318"/>
    <property type="project" value="GO_Central"/>
</dbReference>
<gene>
    <name evidence="7" type="ORF">MONBRDRAFT_17074</name>
</gene>
<reference evidence="7 8" key="1">
    <citation type="journal article" date="2008" name="Nature">
        <title>The genome of the choanoflagellate Monosiga brevicollis and the origin of metazoans.</title>
        <authorList>
            <consortium name="JGI Sequencing"/>
            <person name="King N."/>
            <person name="Westbrook M.J."/>
            <person name="Young S.L."/>
            <person name="Kuo A."/>
            <person name="Abedin M."/>
            <person name="Chapman J."/>
            <person name="Fairclough S."/>
            <person name="Hellsten U."/>
            <person name="Isogai Y."/>
            <person name="Letunic I."/>
            <person name="Marr M."/>
            <person name="Pincus D."/>
            <person name="Putnam N."/>
            <person name="Rokas A."/>
            <person name="Wright K.J."/>
            <person name="Zuzow R."/>
            <person name="Dirks W."/>
            <person name="Good M."/>
            <person name="Goodstein D."/>
            <person name="Lemons D."/>
            <person name="Li W."/>
            <person name="Lyons J.B."/>
            <person name="Morris A."/>
            <person name="Nichols S."/>
            <person name="Richter D.J."/>
            <person name="Salamov A."/>
            <person name="Bork P."/>
            <person name="Lim W.A."/>
            <person name="Manning G."/>
            <person name="Miller W.T."/>
            <person name="McGinnis W."/>
            <person name="Shapiro H."/>
            <person name="Tjian R."/>
            <person name="Grigoriev I.V."/>
            <person name="Rokhsar D."/>
        </authorList>
    </citation>
    <scope>NUCLEOTIDE SEQUENCE [LARGE SCALE GENOMIC DNA]</scope>
    <source>
        <strain evidence="8">MX1 / ATCC 50154</strain>
    </source>
</reference>
<dbReference type="FunCoup" id="A9UPA9">
    <property type="interactions" value="113"/>
</dbReference>
<dbReference type="PANTHER" id="PTHR12968:SF2">
    <property type="entry name" value="B9 DOMAIN-CONTAINING PROTEIN 2"/>
    <property type="match status" value="1"/>
</dbReference>
<dbReference type="OMA" id="DVAYWCH"/>
<dbReference type="KEGG" id="mbr:MONBRDRAFT_17074"/>
<evidence type="ECO:0000256" key="4">
    <source>
        <dbReference type="ARBA" id="ARBA00023212"/>
    </source>
</evidence>
<proteinExistence type="predicted"/>
<dbReference type="InterPro" id="IPR010796">
    <property type="entry name" value="C2_B9-type_dom"/>
</dbReference>
<dbReference type="GeneID" id="5887687"/>
<evidence type="ECO:0000256" key="2">
    <source>
        <dbReference type="ARBA" id="ARBA00022490"/>
    </source>
</evidence>
<accession>A9UPA9</accession>
<keyword evidence="8" id="KW-1185">Reference proteome</keyword>
<keyword evidence="5" id="KW-0966">Cell projection</keyword>